<proteinExistence type="predicted"/>
<dbReference type="EMBL" id="MU154580">
    <property type="protein sequence ID" value="KAF9493854.1"/>
    <property type="molecule type" value="Genomic_DNA"/>
</dbReference>
<gene>
    <name evidence="1" type="ORF">BDN71DRAFT_1449729</name>
</gene>
<sequence length="87" mass="9812">MASSTLISILHYAGHTLSLDLYARTIVEVYHINAPYDDLHQSQARIFVLKDLCMFMHLPRTPRRATAPFCATDSLSSRTAVVSWCSK</sequence>
<name>A0A9P6DEB6_PLEER</name>
<accession>A0A9P6DEB6</accession>
<dbReference type="AlphaFoldDB" id="A0A9P6DEB6"/>
<comment type="caution">
    <text evidence="1">The sequence shown here is derived from an EMBL/GenBank/DDBJ whole genome shotgun (WGS) entry which is preliminary data.</text>
</comment>
<evidence type="ECO:0000313" key="1">
    <source>
        <dbReference type="EMBL" id="KAF9493854.1"/>
    </source>
</evidence>
<evidence type="ECO:0000313" key="2">
    <source>
        <dbReference type="Proteomes" id="UP000807025"/>
    </source>
</evidence>
<reference evidence="1" key="1">
    <citation type="submission" date="2020-11" db="EMBL/GenBank/DDBJ databases">
        <authorList>
            <consortium name="DOE Joint Genome Institute"/>
            <person name="Ahrendt S."/>
            <person name="Riley R."/>
            <person name="Andreopoulos W."/>
            <person name="Labutti K."/>
            <person name="Pangilinan J."/>
            <person name="Ruiz-Duenas F.J."/>
            <person name="Barrasa J.M."/>
            <person name="Sanchez-Garcia M."/>
            <person name="Camarero S."/>
            <person name="Miyauchi S."/>
            <person name="Serrano A."/>
            <person name="Linde D."/>
            <person name="Babiker R."/>
            <person name="Drula E."/>
            <person name="Ayuso-Fernandez I."/>
            <person name="Pacheco R."/>
            <person name="Padilla G."/>
            <person name="Ferreira P."/>
            <person name="Barriuso J."/>
            <person name="Kellner H."/>
            <person name="Castanera R."/>
            <person name="Alfaro M."/>
            <person name="Ramirez L."/>
            <person name="Pisabarro A.G."/>
            <person name="Kuo A."/>
            <person name="Tritt A."/>
            <person name="Lipzen A."/>
            <person name="He G."/>
            <person name="Yan M."/>
            <person name="Ng V."/>
            <person name="Cullen D."/>
            <person name="Martin F."/>
            <person name="Rosso M.-N."/>
            <person name="Henrissat B."/>
            <person name="Hibbett D."/>
            <person name="Martinez A.T."/>
            <person name="Grigoriev I.V."/>
        </authorList>
    </citation>
    <scope>NUCLEOTIDE SEQUENCE</scope>
    <source>
        <strain evidence="1">ATCC 90797</strain>
    </source>
</reference>
<protein>
    <submittedName>
        <fullName evidence="1">Uncharacterized protein</fullName>
    </submittedName>
</protein>
<dbReference type="Proteomes" id="UP000807025">
    <property type="component" value="Unassembled WGS sequence"/>
</dbReference>
<keyword evidence="2" id="KW-1185">Reference proteome</keyword>
<organism evidence="1 2">
    <name type="scientific">Pleurotus eryngii</name>
    <name type="common">Boletus of the steppes</name>
    <dbReference type="NCBI Taxonomy" id="5323"/>
    <lineage>
        <taxon>Eukaryota</taxon>
        <taxon>Fungi</taxon>
        <taxon>Dikarya</taxon>
        <taxon>Basidiomycota</taxon>
        <taxon>Agaricomycotina</taxon>
        <taxon>Agaricomycetes</taxon>
        <taxon>Agaricomycetidae</taxon>
        <taxon>Agaricales</taxon>
        <taxon>Pleurotineae</taxon>
        <taxon>Pleurotaceae</taxon>
        <taxon>Pleurotus</taxon>
    </lineage>
</organism>